<dbReference type="RefSeq" id="WP_136898918.1">
    <property type="nucleotide sequence ID" value="NZ_SWJE01000024.1"/>
</dbReference>
<keyword evidence="1" id="KW-0805">Transcription regulation</keyword>
<evidence type="ECO:0000259" key="4">
    <source>
        <dbReference type="PROSITE" id="PS50949"/>
    </source>
</evidence>
<dbReference type="InterPro" id="IPR036388">
    <property type="entry name" value="WH-like_DNA-bd_sf"/>
</dbReference>
<organism evidence="5 6">
    <name type="scientific">Trinickia terrae</name>
    <dbReference type="NCBI Taxonomy" id="2571161"/>
    <lineage>
        <taxon>Bacteria</taxon>
        <taxon>Pseudomonadati</taxon>
        <taxon>Pseudomonadota</taxon>
        <taxon>Betaproteobacteria</taxon>
        <taxon>Burkholderiales</taxon>
        <taxon>Burkholderiaceae</taxon>
        <taxon>Trinickia</taxon>
    </lineage>
</organism>
<dbReference type="Pfam" id="PF00392">
    <property type="entry name" value="GntR"/>
    <property type="match status" value="1"/>
</dbReference>
<name>A0A4U1HHE0_9BURK</name>
<dbReference type="GO" id="GO:0003677">
    <property type="term" value="F:DNA binding"/>
    <property type="evidence" value="ECO:0007669"/>
    <property type="project" value="UniProtKB-KW"/>
</dbReference>
<keyword evidence="3" id="KW-0804">Transcription</keyword>
<sequence>MDSTPASNNSNSPLIDVAFARMKTSIIRCELAPGTRLKVESLSKAYGLSSSPIREALNRLAQDGIVKATENRGFWVAPITADDFKDITRLRVLLEHEALMDSIEHGGEDWEVAVLTAFHRLSLAEKKLGPGPVALDDDWSERHRAYHMALLSATPSALLSSMAGSLFDRAERYRRYSALHRTQERHKGSEHEALMKAAIGREKEKAGRLLRKHIEGTLSRVVSALEQQLAAVQ</sequence>
<dbReference type="EMBL" id="SWJE01000024">
    <property type="protein sequence ID" value="TKC79278.1"/>
    <property type="molecule type" value="Genomic_DNA"/>
</dbReference>
<dbReference type="Gene3D" id="1.20.120.530">
    <property type="entry name" value="GntR ligand-binding domain-like"/>
    <property type="match status" value="1"/>
</dbReference>
<dbReference type="SMART" id="SM00345">
    <property type="entry name" value="HTH_GNTR"/>
    <property type="match status" value="1"/>
</dbReference>
<dbReference type="SMART" id="SM00895">
    <property type="entry name" value="FCD"/>
    <property type="match status" value="1"/>
</dbReference>
<dbReference type="OrthoDB" id="9799812at2"/>
<dbReference type="Pfam" id="PF07729">
    <property type="entry name" value="FCD"/>
    <property type="match status" value="1"/>
</dbReference>
<gene>
    <name evidence="5" type="ORF">FAZ69_30720</name>
</gene>
<feature type="domain" description="HTH gntR-type" evidence="4">
    <location>
        <begin position="12"/>
        <end position="79"/>
    </location>
</feature>
<dbReference type="GO" id="GO:0003700">
    <property type="term" value="F:DNA-binding transcription factor activity"/>
    <property type="evidence" value="ECO:0007669"/>
    <property type="project" value="InterPro"/>
</dbReference>
<protein>
    <submittedName>
        <fullName evidence="5">GntR family transcriptional regulator</fullName>
    </submittedName>
</protein>
<dbReference type="SUPFAM" id="SSF48008">
    <property type="entry name" value="GntR ligand-binding domain-like"/>
    <property type="match status" value="1"/>
</dbReference>
<keyword evidence="6" id="KW-1185">Reference proteome</keyword>
<dbReference type="PANTHER" id="PTHR43537">
    <property type="entry name" value="TRANSCRIPTIONAL REGULATOR, GNTR FAMILY"/>
    <property type="match status" value="1"/>
</dbReference>
<dbReference type="SUPFAM" id="SSF46785">
    <property type="entry name" value="Winged helix' DNA-binding domain"/>
    <property type="match status" value="1"/>
</dbReference>
<dbReference type="InterPro" id="IPR008920">
    <property type="entry name" value="TF_FadR/GntR_C"/>
</dbReference>
<dbReference type="Proteomes" id="UP000305539">
    <property type="component" value="Unassembled WGS sequence"/>
</dbReference>
<evidence type="ECO:0000256" key="1">
    <source>
        <dbReference type="ARBA" id="ARBA00023015"/>
    </source>
</evidence>
<dbReference type="InterPro" id="IPR000524">
    <property type="entry name" value="Tscrpt_reg_HTH_GntR"/>
</dbReference>
<dbReference type="InterPro" id="IPR036390">
    <property type="entry name" value="WH_DNA-bd_sf"/>
</dbReference>
<dbReference type="InterPro" id="IPR011711">
    <property type="entry name" value="GntR_C"/>
</dbReference>
<comment type="caution">
    <text evidence="5">The sequence shown here is derived from an EMBL/GenBank/DDBJ whole genome shotgun (WGS) entry which is preliminary data.</text>
</comment>
<dbReference type="PROSITE" id="PS50949">
    <property type="entry name" value="HTH_GNTR"/>
    <property type="match status" value="1"/>
</dbReference>
<evidence type="ECO:0000256" key="2">
    <source>
        <dbReference type="ARBA" id="ARBA00023125"/>
    </source>
</evidence>
<evidence type="ECO:0000256" key="3">
    <source>
        <dbReference type="ARBA" id="ARBA00023163"/>
    </source>
</evidence>
<accession>A0A4U1HHE0</accession>
<reference evidence="5 6" key="1">
    <citation type="submission" date="2019-04" db="EMBL/GenBank/DDBJ databases">
        <title>Trinickia sp. 7GSK02, isolated from subtropical forest soil.</title>
        <authorList>
            <person name="Gao Z.-H."/>
            <person name="Qiu L.-H."/>
        </authorList>
    </citation>
    <scope>NUCLEOTIDE SEQUENCE [LARGE SCALE GENOMIC DNA]</scope>
    <source>
        <strain evidence="5 6">7GSK02</strain>
    </source>
</reference>
<dbReference type="PANTHER" id="PTHR43537:SF20">
    <property type="entry name" value="HTH-TYPE TRANSCRIPTIONAL REPRESSOR GLAR"/>
    <property type="match status" value="1"/>
</dbReference>
<evidence type="ECO:0000313" key="5">
    <source>
        <dbReference type="EMBL" id="TKC79278.1"/>
    </source>
</evidence>
<evidence type="ECO:0000313" key="6">
    <source>
        <dbReference type="Proteomes" id="UP000305539"/>
    </source>
</evidence>
<dbReference type="Gene3D" id="1.10.10.10">
    <property type="entry name" value="Winged helix-like DNA-binding domain superfamily/Winged helix DNA-binding domain"/>
    <property type="match status" value="1"/>
</dbReference>
<keyword evidence="2" id="KW-0238">DNA-binding</keyword>
<dbReference type="AlphaFoldDB" id="A0A4U1HHE0"/>
<proteinExistence type="predicted"/>